<dbReference type="KEGG" id="srn:A4G23_05192"/>
<evidence type="ECO:0000256" key="1">
    <source>
        <dbReference type="ARBA" id="ARBA00022579"/>
    </source>
</evidence>
<name>A0A1D8GA07_9ACTN</name>
<sequence>MKRYIRSTLVVGAAVLALAAPGTAAHAVSPASAADSTVAPACVAFSASWRYTFVTNDCSTTHTVRVVYGDGTQVPCREVAPGATATFPGYGTTGNTVGGLALCTEAGAA</sequence>
<feature type="disulfide bond" evidence="4">
    <location>
        <begin position="76"/>
        <end position="103"/>
    </location>
</feature>
<feature type="signal peptide" evidence="5">
    <location>
        <begin position="1"/>
        <end position="27"/>
    </location>
</feature>
<dbReference type="GeneID" id="33065544"/>
<keyword evidence="1 3" id="KW-0022">Alpha-amylase inhibitor</keyword>
<dbReference type="Pfam" id="PF01356">
    <property type="entry name" value="A_amylase_inhib"/>
    <property type="match status" value="1"/>
</dbReference>
<accession>A0A1D8GA07</accession>
<evidence type="ECO:0000256" key="2">
    <source>
        <dbReference type="ARBA" id="ARBA00023157"/>
    </source>
</evidence>
<dbReference type="SMART" id="SM00783">
    <property type="entry name" value="A_amylase_inhib"/>
    <property type="match status" value="1"/>
</dbReference>
<dbReference type="AlphaFoldDB" id="A0A1D8GA07"/>
<dbReference type="EMBL" id="CP017316">
    <property type="protein sequence ID" value="AOT62297.1"/>
    <property type="molecule type" value="Genomic_DNA"/>
</dbReference>
<dbReference type="InterPro" id="IPR000833">
    <property type="entry name" value="A-amylase_inhib"/>
</dbReference>
<protein>
    <recommendedName>
        <fullName evidence="3">Alpha-amylase inhibitor</fullName>
    </recommendedName>
</protein>
<dbReference type="Proteomes" id="UP000095349">
    <property type="component" value="Chromosome"/>
</dbReference>
<keyword evidence="5" id="KW-0732">Signal</keyword>
<feature type="disulfide bond" evidence="4">
    <location>
        <begin position="42"/>
        <end position="58"/>
    </location>
</feature>
<reference evidence="6 7" key="1">
    <citation type="submission" date="2016-09" db="EMBL/GenBank/DDBJ databases">
        <title>Streptomyces rubrolavendulae MJM4426 Genome sequencing and assembly.</title>
        <authorList>
            <person name="Kim J.-G."/>
        </authorList>
    </citation>
    <scope>NUCLEOTIDE SEQUENCE [LARGE SCALE GENOMIC DNA]</scope>
    <source>
        <strain evidence="6 7">MJM4426</strain>
    </source>
</reference>
<dbReference type="OrthoDB" id="4295858at2"/>
<organism evidence="6 7">
    <name type="scientific">Streptomyces rubrolavendulae</name>
    <dbReference type="NCBI Taxonomy" id="285473"/>
    <lineage>
        <taxon>Bacteria</taxon>
        <taxon>Bacillati</taxon>
        <taxon>Actinomycetota</taxon>
        <taxon>Actinomycetes</taxon>
        <taxon>Kitasatosporales</taxon>
        <taxon>Streptomycetaceae</taxon>
        <taxon>Streptomyces</taxon>
    </lineage>
</organism>
<dbReference type="RefSeq" id="WP_069980163.1">
    <property type="nucleotide sequence ID" value="NZ_CP017316.1"/>
</dbReference>
<dbReference type="Gene3D" id="2.60.40.20">
    <property type="entry name" value="Alpha-amylase inhibitor"/>
    <property type="match status" value="1"/>
</dbReference>
<comment type="function">
    <text evidence="3">Inhibits mammalian alpha-amylases specifically but has no action on plant and microbial alpha-amylases.</text>
</comment>
<dbReference type="SUPFAM" id="SSF49498">
    <property type="entry name" value="alpha-Amylase inhibitor tendamistat"/>
    <property type="match status" value="1"/>
</dbReference>
<feature type="chain" id="PRO_5039583173" description="Alpha-amylase inhibitor" evidence="5">
    <location>
        <begin position="28"/>
        <end position="109"/>
    </location>
</feature>
<keyword evidence="7" id="KW-1185">Reference proteome</keyword>
<evidence type="ECO:0000313" key="6">
    <source>
        <dbReference type="EMBL" id="AOT62297.1"/>
    </source>
</evidence>
<evidence type="ECO:0000256" key="4">
    <source>
        <dbReference type="PIRSR" id="PIRSR001658-50"/>
    </source>
</evidence>
<dbReference type="PIRSF" id="PIRSF001658">
    <property type="entry name" value="Amylase_inhib"/>
    <property type="match status" value="1"/>
</dbReference>
<proteinExistence type="predicted"/>
<evidence type="ECO:0000256" key="3">
    <source>
        <dbReference type="PIRNR" id="PIRNR001658"/>
    </source>
</evidence>
<keyword evidence="2 4" id="KW-1015">Disulfide bond</keyword>
<dbReference type="GO" id="GO:0015066">
    <property type="term" value="F:alpha-amylase inhibitor activity"/>
    <property type="evidence" value="ECO:0007669"/>
    <property type="project" value="UniProtKB-UniRule"/>
</dbReference>
<evidence type="ECO:0000313" key="7">
    <source>
        <dbReference type="Proteomes" id="UP000095349"/>
    </source>
</evidence>
<evidence type="ECO:0000256" key="5">
    <source>
        <dbReference type="SAM" id="SignalP"/>
    </source>
</evidence>
<gene>
    <name evidence="6" type="ORF">A4G23_05192</name>
</gene>
<dbReference type="InterPro" id="IPR036379">
    <property type="entry name" value="A-amylase_inhib_sf"/>
</dbReference>
<dbReference type="PATRIC" id="fig|285473.5.peg.5469"/>